<dbReference type="GO" id="GO:0010276">
    <property type="term" value="F:phytol kinase activity"/>
    <property type="evidence" value="ECO:0007669"/>
    <property type="project" value="UniProtKB-EC"/>
</dbReference>
<dbReference type="EMBL" id="ML170156">
    <property type="protein sequence ID" value="TDL29036.1"/>
    <property type="molecule type" value="Genomic_DNA"/>
</dbReference>
<dbReference type="InterPro" id="IPR039606">
    <property type="entry name" value="Phytol/farnesol_kinase"/>
</dbReference>
<evidence type="ECO:0000256" key="5">
    <source>
        <dbReference type="ARBA" id="ARBA00022640"/>
    </source>
</evidence>
<keyword evidence="5" id="KW-0934">Plastid</keyword>
<evidence type="ECO:0000256" key="8">
    <source>
        <dbReference type="ARBA" id="ARBA00022723"/>
    </source>
</evidence>
<evidence type="ECO:0000256" key="9">
    <source>
        <dbReference type="ARBA" id="ARBA00022771"/>
    </source>
</evidence>
<name>A0A4R5XFE7_9AGAM</name>
<dbReference type="PROSITE" id="PS50865">
    <property type="entry name" value="ZF_MYND_2"/>
    <property type="match status" value="1"/>
</dbReference>
<keyword evidence="6" id="KW-0808">Transferase</keyword>
<dbReference type="STRING" id="50990.A0A4R5XFE7"/>
<evidence type="ECO:0000256" key="6">
    <source>
        <dbReference type="ARBA" id="ARBA00022679"/>
    </source>
</evidence>
<evidence type="ECO:0000313" key="21">
    <source>
        <dbReference type="Proteomes" id="UP000294933"/>
    </source>
</evidence>
<evidence type="ECO:0000256" key="18">
    <source>
        <dbReference type="PROSITE-ProRule" id="PRU00134"/>
    </source>
</evidence>
<keyword evidence="14" id="KW-0472">Membrane</keyword>
<evidence type="ECO:0000313" key="20">
    <source>
        <dbReference type="EMBL" id="TDL29036.1"/>
    </source>
</evidence>
<evidence type="ECO:0000256" key="3">
    <source>
        <dbReference type="ARBA" id="ARBA00010794"/>
    </source>
</evidence>
<comment type="subcellular location">
    <subcellularLocation>
        <location evidence="1">Membrane</location>
        <topology evidence="1">Multi-pass membrane protein</topology>
    </subcellularLocation>
    <subcellularLocation>
        <location evidence="2">Plastid</location>
        <location evidence="2">Chloroplast</location>
    </subcellularLocation>
</comment>
<dbReference type="AlphaFoldDB" id="A0A4R5XFE7"/>
<keyword evidence="7" id="KW-0812">Transmembrane</keyword>
<keyword evidence="13" id="KW-1133">Transmembrane helix</keyword>
<evidence type="ECO:0000256" key="17">
    <source>
        <dbReference type="ARBA" id="ARBA00048889"/>
    </source>
</evidence>
<evidence type="ECO:0000256" key="16">
    <source>
        <dbReference type="ARBA" id="ARBA00039024"/>
    </source>
</evidence>
<accession>A0A4R5XFE7</accession>
<feature type="domain" description="MYND-type" evidence="19">
    <location>
        <begin position="8"/>
        <end position="50"/>
    </location>
</feature>
<evidence type="ECO:0000256" key="7">
    <source>
        <dbReference type="ARBA" id="ARBA00022692"/>
    </source>
</evidence>
<keyword evidence="4" id="KW-0150">Chloroplast</keyword>
<dbReference type="Pfam" id="PF26617">
    <property type="entry name" value="CcmS-like"/>
    <property type="match status" value="1"/>
</dbReference>
<protein>
    <recommendedName>
        <fullName evidence="16">phytol kinase</fullName>
        <ecNumber evidence="16">2.7.1.182</ecNumber>
    </recommendedName>
</protein>
<gene>
    <name evidence="20" type="ORF">BD410DRAFT_797730</name>
</gene>
<keyword evidence="21" id="KW-1185">Reference proteome</keyword>
<evidence type="ECO:0000256" key="1">
    <source>
        <dbReference type="ARBA" id="ARBA00004141"/>
    </source>
</evidence>
<dbReference type="GO" id="GO:0008270">
    <property type="term" value="F:zinc ion binding"/>
    <property type="evidence" value="ECO:0007669"/>
    <property type="project" value="UniProtKB-KW"/>
</dbReference>
<comment type="pathway">
    <text evidence="15">Cofactor biosynthesis; tocopherol biosynthesis.</text>
</comment>
<evidence type="ECO:0000256" key="12">
    <source>
        <dbReference type="ARBA" id="ARBA00022946"/>
    </source>
</evidence>
<dbReference type="PANTHER" id="PTHR32523:SF8">
    <property type="entry name" value="DOLICHOL KINASE"/>
    <property type="match status" value="1"/>
</dbReference>
<dbReference type="Pfam" id="PF01753">
    <property type="entry name" value="zf-MYND"/>
    <property type="match status" value="1"/>
</dbReference>
<evidence type="ECO:0000256" key="15">
    <source>
        <dbReference type="ARBA" id="ARBA00024015"/>
    </source>
</evidence>
<evidence type="ECO:0000259" key="19">
    <source>
        <dbReference type="PROSITE" id="PS50865"/>
    </source>
</evidence>
<keyword evidence="8" id="KW-0479">Metal-binding</keyword>
<evidence type="ECO:0000256" key="10">
    <source>
        <dbReference type="ARBA" id="ARBA00022777"/>
    </source>
</evidence>
<evidence type="ECO:0000256" key="13">
    <source>
        <dbReference type="ARBA" id="ARBA00022989"/>
    </source>
</evidence>
<evidence type="ECO:0000256" key="2">
    <source>
        <dbReference type="ARBA" id="ARBA00004229"/>
    </source>
</evidence>
<sequence>MSSMNCVNPTCTNRDGVEFTVFMKCGACKKVAYCGRACQKAHWKTHKESCKNMRDAPELPDMDEMGQHLDELNEALFGFHTPVSQRIKLRSLSDGSPESLKAKAFADGLEIAEVIEYGIERFLQTKDKGCVMFNMNYPFMATGPYLRLVWLSRKDVAYTGELTLLRNVTQYDPEHGVIILLALPSADLKSMQCWCFETMFVTET</sequence>
<dbReference type="InterPro" id="IPR058258">
    <property type="entry name" value="CcmS-like"/>
</dbReference>
<dbReference type="GO" id="GO:0016020">
    <property type="term" value="C:membrane"/>
    <property type="evidence" value="ECO:0007669"/>
    <property type="project" value="UniProtKB-SubCell"/>
</dbReference>
<dbReference type="VEuPathDB" id="FungiDB:BD410DRAFT_797730"/>
<dbReference type="InterPro" id="IPR002893">
    <property type="entry name" value="Znf_MYND"/>
</dbReference>
<dbReference type="Proteomes" id="UP000294933">
    <property type="component" value="Unassembled WGS sequence"/>
</dbReference>
<dbReference type="SUPFAM" id="SSF144232">
    <property type="entry name" value="HIT/MYND zinc finger-like"/>
    <property type="match status" value="1"/>
</dbReference>
<keyword evidence="9 18" id="KW-0863">Zinc-finger</keyword>
<keyword evidence="12" id="KW-0809">Transit peptide</keyword>
<proteinExistence type="inferred from homology"/>
<keyword evidence="10" id="KW-0418">Kinase</keyword>
<dbReference type="PANTHER" id="PTHR32523">
    <property type="entry name" value="PHYTOL KINASE 1, CHLOROPLASTIC"/>
    <property type="match status" value="1"/>
</dbReference>
<dbReference type="EC" id="2.7.1.182" evidence="16"/>
<keyword evidence="11" id="KW-0862">Zinc</keyword>
<evidence type="ECO:0000256" key="11">
    <source>
        <dbReference type="ARBA" id="ARBA00022833"/>
    </source>
</evidence>
<evidence type="ECO:0000256" key="14">
    <source>
        <dbReference type="ARBA" id="ARBA00023136"/>
    </source>
</evidence>
<comment type="catalytic activity">
    <reaction evidence="17">
        <text>phytol + CTP = phytyl phosphate + CDP + H(+)</text>
        <dbReference type="Rhea" id="RHEA:38055"/>
        <dbReference type="ChEBI" id="CHEBI:15378"/>
        <dbReference type="ChEBI" id="CHEBI:17327"/>
        <dbReference type="ChEBI" id="CHEBI:37563"/>
        <dbReference type="ChEBI" id="CHEBI:58069"/>
        <dbReference type="ChEBI" id="CHEBI:75483"/>
        <dbReference type="EC" id="2.7.1.182"/>
    </reaction>
</comment>
<comment type="similarity">
    <text evidence="3">Belongs to the polyprenol kinase family.</text>
</comment>
<dbReference type="OrthoDB" id="3271000at2759"/>
<reference evidence="20 21" key="1">
    <citation type="submission" date="2018-06" db="EMBL/GenBank/DDBJ databases">
        <title>A transcriptomic atlas of mushroom development highlights an independent origin of complex multicellularity.</title>
        <authorList>
            <consortium name="DOE Joint Genome Institute"/>
            <person name="Krizsan K."/>
            <person name="Almasi E."/>
            <person name="Merenyi Z."/>
            <person name="Sahu N."/>
            <person name="Viragh M."/>
            <person name="Koszo T."/>
            <person name="Mondo S."/>
            <person name="Kiss B."/>
            <person name="Balint B."/>
            <person name="Kues U."/>
            <person name="Barry K."/>
            <person name="Hegedus J.C."/>
            <person name="Henrissat B."/>
            <person name="Johnson J."/>
            <person name="Lipzen A."/>
            <person name="Ohm R."/>
            <person name="Nagy I."/>
            <person name="Pangilinan J."/>
            <person name="Yan J."/>
            <person name="Xiong Y."/>
            <person name="Grigoriev I.V."/>
            <person name="Hibbett D.S."/>
            <person name="Nagy L.G."/>
        </authorList>
    </citation>
    <scope>NUCLEOTIDE SEQUENCE [LARGE SCALE GENOMIC DNA]</scope>
    <source>
        <strain evidence="20 21">SZMC22713</strain>
    </source>
</reference>
<dbReference type="Gene3D" id="6.10.140.2220">
    <property type="match status" value="1"/>
</dbReference>
<organism evidence="20 21">
    <name type="scientific">Rickenella mellea</name>
    <dbReference type="NCBI Taxonomy" id="50990"/>
    <lineage>
        <taxon>Eukaryota</taxon>
        <taxon>Fungi</taxon>
        <taxon>Dikarya</taxon>
        <taxon>Basidiomycota</taxon>
        <taxon>Agaricomycotina</taxon>
        <taxon>Agaricomycetes</taxon>
        <taxon>Hymenochaetales</taxon>
        <taxon>Rickenellaceae</taxon>
        <taxon>Rickenella</taxon>
    </lineage>
</organism>
<evidence type="ECO:0000256" key="4">
    <source>
        <dbReference type="ARBA" id="ARBA00022528"/>
    </source>
</evidence>